<keyword evidence="4" id="KW-1185">Reference proteome</keyword>
<dbReference type="Proteomes" id="UP000335636">
    <property type="component" value="Unassembled WGS sequence"/>
</dbReference>
<protein>
    <recommendedName>
        <fullName evidence="5">G-protein coupled receptors family 1 profile domain-containing protein</fullName>
    </recommendedName>
</protein>
<gene>
    <name evidence="3" type="ORF">MONAX_5E023649</name>
</gene>
<evidence type="ECO:0000256" key="1">
    <source>
        <dbReference type="SAM" id="Phobius"/>
    </source>
</evidence>
<dbReference type="AlphaFoldDB" id="A0A5E4BS26"/>
<evidence type="ECO:0000313" key="4">
    <source>
        <dbReference type="Proteomes" id="UP000335636"/>
    </source>
</evidence>
<sequence length="150" mass="15720">SPPPPSFLVSVWWAAKWAAGTPGLALRALRLSCRALWKRIAGGSAMPENGSFANCCEAGGLAVRPGWSGTGGALPSGTPRPPWVAPALSTVLIVTTAVDVVGNLLVILSVLRNRKLRNAGERHSLLGSRTFPALRSGPRSRDPIHCLLSP</sequence>
<evidence type="ECO:0000256" key="2">
    <source>
        <dbReference type="SAM" id="SignalP"/>
    </source>
</evidence>
<keyword evidence="1" id="KW-1133">Transmembrane helix</keyword>
<proteinExistence type="predicted"/>
<feature type="chain" id="PRO_5023120395" description="G-protein coupled receptors family 1 profile domain-containing protein" evidence="2">
    <location>
        <begin position="21"/>
        <end position="150"/>
    </location>
</feature>
<keyword evidence="1" id="KW-0472">Membrane</keyword>
<comment type="caution">
    <text evidence="3">The sequence shown here is derived from an EMBL/GenBank/DDBJ whole genome shotgun (WGS) entry which is preliminary data.</text>
</comment>
<feature type="transmembrane region" description="Helical" evidence="1">
    <location>
        <begin position="83"/>
        <end position="108"/>
    </location>
</feature>
<accession>A0A5E4BS26</accession>
<dbReference type="SUPFAM" id="SSF81321">
    <property type="entry name" value="Family A G protein-coupled receptor-like"/>
    <property type="match status" value="1"/>
</dbReference>
<feature type="non-terminal residue" evidence="3">
    <location>
        <position position="1"/>
    </location>
</feature>
<keyword evidence="1" id="KW-0812">Transmembrane</keyword>
<feature type="signal peptide" evidence="2">
    <location>
        <begin position="1"/>
        <end position="20"/>
    </location>
</feature>
<evidence type="ECO:0008006" key="5">
    <source>
        <dbReference type="Google" id="ProtNLM"/>
    </source>
</evidence>
<reference evidence="3" key="1">
    <citation type="submission" date="2019-04" db="EMBL/GenBank/DDBJ databases">
        <authorList>
            <person name="Alioto T."/>
            <person name="Alioto T."/>
        </authorList>
    </citation>
    <scope>NUCLEOTIDE SEQUENCE [LARGE SCALE GENOMIC DNA]</scope>
</reference>
<organism evidence="3 4">
    <name type="scientific">Marmota monax</name>
    <name type="common">Woodchuck</name>
    <dbReference type="NCBI Taxonomy" id="9995"/>
    <lineage>
        <taxon>Eukaryota</taxon>
        <taxon>Metazoa</taxon>
        <taxon>Chordata</taxon>
        <taxon>Craniata</taxon>
        <taxon>Vertebrata</taxon>
        <taxon>Euteleostomi</taxon>
        <taxon>Mammalia</taxon>
        <taxon>Eutheria</taxon>
        <taxon>Euarchontoglires</taxon>
        <taxon>Glires</taxon>
        <taxon>Rodentia</taxon>
        <taxon>Sciuromorpha</taxon>
        <taxon>Sciuridae</taxon>
        <taxon>Xerinae</taxon>
        <taxon>Marmotini</taxon>
        <taxon>Marmota</taxon>
    </lineage>
</organism>
<keyword evidence="2" id="KW-0732">Signal</keyword>
<dbReference type="EMBL" id="CABDUW010000579">
    <property type="protein sequence ID" value="VTJ71689.1"/>
    <property type="molecule type" value="Genomic_DNA"/>
</dbReference>
<evidence type="ECO:0000313" key="3">
    <source>
        <dbReference type="EMBL" id="VTJ71689.1"/>
    </source>
</evidence>
<name>A0A5E4BS26_MARMO</name>